<protein>
    <recommendedName>
        <fullName evidence="1">SGNH hydrolase-type esterase domain-containing protein</fullName>
    </recommendedName>
</protein>
<organism evidence="2">
    <name type="scientific">viral metagenome</name>
    <dbReference type="NCBI Taxonomy" id="1070528"/>
    <lineage>
        <taxon>unclassified sequences</taxon>
        <taxon>metagenomes</taxon>
        <taxon>organismal metagenomes</taxon>
    </lineage>
</organism>
<feature type="domain" description="SGNH hydrolase-type esterase" evidence="1">
    <location>
        <begin position="23"/>
        <end position="156"/>
    </location>
</feature>
<dbReference type="InterPro" id="IPR036514">
    <property type="entry name" value="SGNH_hydro_sf"/>
</dbReference>
<dbReference type="Gene3D" id="3.40.50.1110">
    <property type="entry name" value="SGNH hydrolase"/>
    <property type="match status" value="1"/>
</dbReference>
<dbReference type="SUPFAM" id="SSF52266">
    <property type="entry name" value="SGNH hydrolase"/>
    <property type="match status" value="1"/>
</dbReference>
<proteinExistence type="predicted"/>
<dbReference type="Pfam" id="PF13472">
    <property type="entry name" value="Lipase_GDSL_2"/>
    <property type="match status" value="1"/>
</dbReference>
<reference evidence="2" key="1">
    <citation type="journal article" date="2020" name="Nature">
        <title>Giant virus diversity and host interactions through global metagenomics.</title>
        <authorList>
            <person name="Schulz F."/>
            <person name="Roux S."/>
            <person name="Paez-Espino D."/>
            <person name="Jungbluth S."/>
            <person name="Walsh D.A."/>
            <person name="Denef V.J."/>
            <person name="McMahon K.D."/>
            <person name="Konstantinidis K.T."/>
            <person name="Eloe-Fadrosh E.A."/>
            <person name="Kyrpides N.C."/>
            <person name="Woyke T."/>
        </authorList>
    </citation>
    <scope>NUCLEOTIDE SEQUENCE</scope>
    <source>
        <strain evidence="2">GVMAG-M-3300009155-48</strain>
    </source>
</reference>
<dbReference type="InterPro" id="IPR013830">
    <property type="entry name" value="SGNH_hydro"/>
</dbReference>
<evidence type="ECO:0000313" key="2">
    <source>
        <dbReference type="EMBL" id="QHT31929.1"/>
    </source>
</evidence>
<dbReference type="AlphaFoldDB" id="A0A6C0EUB2"/>
<sequence>MKILLLGSSIIKHWKNFTTNHETDEVINMGKSGLVTTNLPKYLEKIPYINPEYIIFYCGGNDLLGNINEKNIVINIQLCLDVLLTKFQKSKIIVISLIKSPIMYNGKIKIIDYINNGIRKYSNNHSNITYVNVNKILSKKEFFMEDGLHLTHLGYEKMNNKLYTFL</sequence>
<accession>A0A6C0EUB2</accession>
<evidence type="ECO:0000259" key="1">
    <source>
        <dbReference type="Pfam" id="PF13472"/>
    </source>
</evidence>
<dbReference type="EMBL" id="MN738927">
    <property type="protein sequence ID" value="QHT31929.1"/>
    <property type="molecule type" value="Genomic_DNA"/>
</dbReference>
<name>A0A6C0EUB2_9ZZZZ</name>